<evidence type="ECO:0000259" key="5">
    <source>
        <dbReference type="Pfam" id="PF01464"/>
    </source>
</evidence>
<dbReference type="AlphaFoldDB" id="A0A0P6VV29"/>
<comment type="similarity">
    <text evidence="1">Belongs to the transglycosylase Slt family.</text>
</comment>
<dbReference type="CDD" id="cd00254">
    <property type="entry name" value="LT-like"/>
    <property type="match status" value="1"/>
</dbReference>
<dbReference type="PROSITE" id="PS51257">
    <property type="entry name" value="PROKAR_LIPOPROTEIN"/>
    <property type="match status" value="1"/>
</dbReference>
<dbReference type="Gene3D" id="1.10.530.10">
    <property type="match status" value="1"/>
</dbReference>
<gene>
    <name evidence="6" type="ORF">ABB55_28370</name>
</gene>
<dbReference type="PANTHER" id="PTHR37423">
    <property type="entry name" value="SOLUBLE LYTIC MUREIN TRANSGLYCOSYLASE-RELATED"/>
    <property type="match status" value="1"/>
</dbReference>
<proteinExistence type="inferred from homology"/>
<evidence type="ECO:0000313" key="6">
    <source>
        <dbReference type="EMBL" id="KPL50679.1"/>
    </source>
</evidence>
<evidence type="ECO:0000256" key="1">
    <source>
        <dbReference type="ARBA" id="ARBA00007734"/>
    </source>
</evidence>
<dbReference type="RefSeq" id="WP_054362443.1">
    <property type="nucleotide sequence ID" value="NZ_LJYW01000005.1"/>
</dbReference>
<evidence type="ECO:0000313" key="7">
    <source>
        <dbReference type="Proteomes" id="UP000048984"/>
    </source>
</evidence>
<keyword evidence="4" id="KW-0732">Signal</keyword>
<dbReference type="PANTHER" id="PTHR37423:SF2">
    <property type="entry name" value="MEMBRANE-BOUND LYTIC MUREIN TRANSGLYCOSYLASE C"/>
    <property type="match status" value="1"/>
</dbReference>
<evidence type="ECO:0000256" key="3">
    <source>
        <dbReference type="SAM" id="MobiDB-lite"/>
    </source>
</evidence>
<dbReference type="SUPFAM" id="SSF53955">
    <property type="entry name" value="Lysozyme-like"/>
    <property type="match status" value="1"/>
</dbReference>
<reference evidence="6 7" key="1">
    <citation type="submission" date="2015-09" db="EMBL/GenBank/DDBJ databases">
        <authorList>
            <person name="Jackson K.R."/>
            <person name="Lunt B.L."/>
            <person name="Fisher J.N.B."/>
            <person name="Gardner A.V."/>
            <person name="Bailey M.E."/>
            <person name="Deus L.M."/>
            <person name="Earl A.S."/>
            <person name="Gibby P.D."/>
            <person name="Hartmann K.A."/>
            <person name="Liu J.E."/>
            <person name="Manci A.M."/>
            <person name="Nielsen D.A."/>
            <person name="Solomon M.B."/>
            <person name="Breakwell D.P."/>
            <person name="Burnett S.H."/>
            <person name="Grose J.H."/>
        </authorList>
    </citation>
    <scope>NUCLEOTIDE SEQUENCE [LARGE SCALE GENOMIC DNA]</scope>
    <source>
        <strain evidence="6 7">16</strain>
    </source>
</reference>
<dbReference type="InterPro" id="IPR023346">
    <property type="entry name" value="Lysozyme-like_dom_sf"/>
</dbReference>
<keyword evidence="7" id="KW-1185">Reference proteome</keyword>
<sequence length="238" mass="25296">MRSTVLLLLSGLALACVQSVPSLADPVATARPTPRDPYADHVAEAAQRFELPAAWIWAVLRAESNGDPRAVSPKGAIGLMQIMPQTWVGLRVRHRLGADPYDPHDNIIAGAAYIRELFDRYGSPGWIAAYNAGPGRYEASLSGRPLPSETRAYLANVAPALDGNGATRPTVVAAVDPLAWTRAPLFIGQPDRRPAADPVQAERSSTDTGQTPAVRDVSAIVPQSGGLFVARADTGTMR</sequence>
<accession>A0A0P6VV29</accession>
<dbReference type="Pfam" id="PF01464">
    <property type="entry name" value="SLT"/>
    <property type="match status" value="1"/>
</dbReference>
<feature type="domain" description="Transglycosylase SLT" evidence="5">
    <location>
        <begin position="42"/>
        <end position="138"/>
    </location>
</feature>
<dbReference type="EMBL" id="LJYW01000005">
    <property type="protein sequence ID" value="KPL50679.1"/>
    <property type="molecule type" value="Genomic_DNA"/>
</dbReference>
<feature type="compositionally biased region" description="Polar residues" evidence="3">
    <location>
        <begin position="202"/>
        <end position="211"/>
    </location>
</feature>
<feature type="chain" id="PRO_5006131845" evidence="4">
    <location>
        <begin position="25"/>
        <end position="238"/>
    </location>
</feature>
<dbReference type="InterPro" id="IPR008258">
    <property type="entry name" value="Transglycosylase_SLT_dom_1"/>
</dbReference>
<organism evidence="6 7">
    <name type="scientific">Prosthecodimorpha hirschii</name>
    <dbReference type="NCBI Taxonomy" id="665126"/>
    <lineage>
        <taxon>Bacteria</taxon>
        <taxon>Pseudomonadati</taxon>
        <taxon>Pseudomonadota</taxon>
        <taxon>Alphaproteobacteria</taxon>
        <taxon>Hyphomicrobiales</taxon>
        <taxon>Ancalomicrobiaceae</taxon>
        <taxon>Prosthecodimorpha</taxon>
    </lineage>
</organism>
<reference evidence="6 7" key="2">
    <citation type="submission" date="2015-10" db="EMBL/GenBank/DDBJ databases">
        <title>Draft Genome Sequence of Prosthecomicrobium hirschii ATCC 27832.</title>
        <authorList>
            <person name="Daniel J."/>
            <person name="Givan S.A."/>
            <person name="Brun Y.V."/>
            <person name="Brown P.J."/>
        </authorList>
    </citation>
    <scope>NUCLEOTIDE SEQUENCE [LARGE SCALE GENOMIC DNA]</scope>
    <source>
        <strain evidence="6 7">16</strain>
    </source>
</reference>
<comment type="caution">
    <text evidence="6">The sequence shown here is derived from an EMBL/GenBank/DDBJ whole genome shotgun (WGS) entry which is preliminary data.</text>
</comment>
<evidence type="ECO:0000256" key="2">
    <source>
        <dbReference type="ARBA" id="ARBA00009387"/>
    </source>
</evidence>
<name>A0A0P6VV29_9HYPH</name>
<protein>
    <submittedName>
        <fullName evidence="6">Lytic transglycosylase</fullName>
    </submittedName>
</protein>
<feature type="signal peptide" evidence="4">
    <location>
        <begin position="1"/>
        <end position="24"/>
    </location>
</feature>
<evidence type="ECO:0000256" key="4">
    <source>
        <dbReference type="SAM" id="SignalP"/>
    </source>
</evidence>
<comment type="similarity">
    <text evidence="2">Belongs to the virb1 family.</text>
</comment>
<dbReference type="Proteomes" id="UP000048984">
    <property type="component" value="Unassembled WGS sequence"/>
</dbReference>
<feature type="region of interest" description="Disordered" evidence="3">
    <location>
        <begin position="189"/>
        <end position="212"/>
    </location>
</feature>
<dbReference type="STRING" id="665126.ABB55_28370"/>